<accession>A0A564Y8C7</accession>
<protein>
    <recommendedName>
        <fullName evidence="2">BAH domain-containing protein</fullName>
    </recommendedName>
</protein>
<gene>
    <name evidence="3" type="ORF">WMSIL1_LOCUS3846</name>
</gene>
<organism evidence="3 4">
    <name type="scientific">Hymenolepis diminuta</name>
    <name type="common">Rat tapeworm</name>
    <dbReference type="NCBI Taxonomy" id="6216"/>
    <lineage>
        <taxon>Eukaryota</taxon>
        <taxon>Metazoa</taxon>
        <taxon>Spiralia</taxon>
        <taxon>Lophotrochozoa</taxon>
        <taxon>Platyhelminthes</taxon>
        <taxon>Cestoda</taxon>
        <taxon>Eucestoda</taxon>
        <taxon>Cyclophyllidea</taxon>
        <taxon>Hymenolepididae</taxon>
        <taxon>Hymenolepis</taxon>
    </lineage>
</organism>
<feature type="domain" description="BAH" evidence="2">
    <location>
        <begin position="677"/>
        <end position="800"/>
    </location>
</feature>
<feature type="compositionally biased region" description="Polar residues" evidence="1">
    <location>
        <begin position="256"/>
        <end position="283"/>
    </location>
</feature>
<dbReference type="InterPro" id="IPR052429">
    <property type="entry name" value="BAH_domain_protein"/>
</dbReference>
<dbReference type="AlphaFoldDB" id="A0A564Y8C7"/>
<dbReference type="InterPro" id="IPR043151">
    <property type="entry name" value="BAH_sf"/>
</dbReference>
<dbReference type="PROSITE" id="PS51038">
    <property type="entry name" value="BAH"/>
    <property type="match status" value="1"/>
</dbReference>
<feature type="region of interest" description="Disordered" evidence="1">
    <location>
        <begin position="310"/>
        <end position="381"/>
    </location>
</feature>
<dbReference type="Gene3D" id="2.30.30.490">
    <property type="match status" value="1"/>
</dbReference>
<feature type="compositionally biased region" description="Polar residues" evidence="1">
    <location>
        <begin position="310"/>
        <end position="328"/>
    </location>
</feature>
<feature type="compositionally biased region" description="Pro residues" evidence="1">
    <location>
        <begin position="188"/>
        <end position="198"/>
    </location>
</feature>
<dbReference type="SMART" id="SM00333">
    <property type="entry name" value="TUDOR"/>
    <property type="match status" value="1"/>
</dbReference>
<keyword evidence="4" id="KW-1185">Reference proteome</keyword>
<proteinExistence type="predicted"/>
<dbReference type="Proteomes" id="UP000321570">
    <property type="component" value="Unassembled WGS sequence"/>
</dbReference>
<name>A0A564Y8C7_HYMDI</name>
<reference evidence="3 4" key="1">
    <citation type="submission" date="2019-07" db="EMBL/GenBank/DDBJ databases">
        <authorList>
            <person name="Jastrzebski P J."/>
            <person name="Paukszto L."/>
            <person name="Jastrzebski P J."/>
        </authorList>
    </citation>
    <scope>NUCLEOTIDE SEQUENCE [LARGE SCALE GENOMIC DNA]</scope>
    <source>
        <strain evidence="3 4">WMS-il1</strain>
    </source>
</reference>
<evidence type="ECO:0000259" key="2">
    <source>
        <dbReference type="PROSITE" id="PS51038"/>
    </source>
</evidence>
<sequence>MSNAAETLSSAASTSSYSSTYLPSTINEKIDLLLRNWREFAVKYQALIEAFQRISYLTPGANSPHLLSSAPAALTTPSTTFTLNAGCLPPPLLLAPAPPIPYHPSWNSAYPRYEHSAHSLPSFVPPPHMSIDSDDGLFVLSLAARSIASHDTSEMGPLNVDVNSPPTETAAIPHAHSDVGPRVTDCTQPPPPPPPTPGPSTSATPVGPSRTQSVSSELNRGHNLFENSTNIWPTSNFASDALITLSLGISGSATPFTTPNELQSNNESPYLQGHQPTLQSENSGAEHPGVQQNKDNIDPNAMLFILAAADSQSPSTSSMATVDTTQTPPHRFPTRDKKSRPKSRRSQQQQSKSQRQQEESPKTPRTSTPQTERPLISGTTERSIAIIDEVDGAICQNTLFTSPTSKDIPPQGKFLKLSDLRDKLRILVVEDNKLRRATVFTYSDRNQEDAPTTSSTTDKNPYNRVWRIHLDPLDGSDESKRRRCTEEDFQAWALLQKAVLYVSPESPDQLVPGTRVCAIWSATLGNVYFPGRITDFPSIEPTNNDETAFSIQFDDGDSTLVPFKSILLLPNDYKNPKGPCPLPNGRRRLRSPLVSPDSISACPAESSGRNSRIESDKGRTEMPILMPNGGSGDKPDVNVPIKLSIPKVIWTPIGEPLKTRCKGMVCYEAFQRNVDNLVVRLNDTVTFMTAQSSEMYLGRINQIYSTKRNIFKVTAHWLYTPSEMGQAGKIVANYEGAVFTSNHFDDNEAFCISGPVRVAYSYSEFLAATAGLKRRSISTALSSIETTSTSASTRKRRRLTILDDSDEDSDRSSSGEESADKDIPRYFIAGEYDFKECRVVSWDKDLAKELHLPASDNHS</sequence>
<dbReference type="InterPro" id="IPR001025">
    <property type="entry name" value="BAH_dom"/>
</dbReference>
<feature type="compositionally biased region" description="Basic and acidic residues" evidence="1">
    <location>
        <begin position="611"/>
        <end position="620"/>
    </location>
</feature>
<feature type="region of interest" description="Disordered" evidence="1">
    <location>
        <begin position="152"/>
        <end position="217"/>
    </location>
</feature>
<dbReference type="Pfam" id="PF21744">
    <property type="entry name" value="BAHCC1-like_Tudor"/>
    <property type="match status" value="1"/>
</dbReference>
<dbReference type="GO" id="GO:0003682">
    <property type="term" value="F:chromatin binding"/>
    <property type="evidence" value="ECO:0007669"/>
    <property type="project" value="InterPro"/>
</dbReference>
<dbReference type="InterPro" id="IPR048924">
    <property type="entry name" value="BAHCC1-like_Tudor"/>
</dbReference>
<feature type="region of interest" description="Disordered" evidence="1">
    <location>
        <begin position="256"/>
        <end position="296"/>
    </location>
</feature>
<dbReference type="PANTHER" id="PTHR12505">
    <property type="entry name" value="PHD FINGER TRANSCRIPTION FACTOR"/>
    <property type="match status" value="1"/>
</dbReference>
<dbReference type="InterPro" id="IPR002999">
    <property type="entry name" value="Tudor"/>
</dbReference>
<dbReference type="EMBL" id="CABIJS010000111">
    <property type="protein sequence ID" value="VUZ43520.1"/>
    <property type="molecule type" value="Genomic_DNA"/>
</dbReference>
<dbReference type="PANTHER" id="PTHR12505:SF24">
    <property type="entry name" value="PROTEIN WINGED EYE"/>
    <property type="match status" value="1"/>
</dbReference>
<feature type="compositionally biased region" description="Polar residues" evidence="1">
    <location>
        <begin position="363"/>
        <end position="381"/>
    </location>
</feature>
<evidence type="ECO:0000313" key="4">
    <source>
        <dbReference type="Proteomes" id="UP000321570"/>
    </source>
</evidence>
<evidence type="ECO:0000256" key="1">
    <source>
        <dbReference type="SAM" id="MobiDB-lite"/>
    </source>
</evidence>
<feature type="region of interest" description="Disordered" evidence="1">
    <location>
        <begin position="577"/>
        <end position="633"/>
    </location>
</feature>
<evidence type="ECO:0000313" key="3">
    <source>
        <dbReference type="EMBL" id="VUZ43520.1"/>
    </source>
</evidence>
<dbReference type="Gene3D" id="2.30.30.140">
    <property type="match status" value="1"/>
</dbReference>
<feature type="compositionally biased region" description="Low complexity" evidence="1">
    <location>
        <begin position="199"/>
        <end position="209"/>
    </location>
</feature>